<dbReference type="Proteomes" id="UP000236311">
    <property type="component" value="Unassembled WGS sequence"/>
</dbReference>
<gene>
    <name evidence="1" type="ORF">AMURIS_03740</name>
</gene>
<reference evidence="1 2" key="1">
    <citation type="submission" date="2018-01" db="EMBL/GenBank/DDBJ databases">
        <authorList>
            <person name="Gaut B.S."/>
            <person name="Morton B.R."/>
            <person name="Clegg M.T."/>
            <person name="Duvall M.R."/>
        </authorList>
    </citation>
    <scope>NUCLEOTIDE SEQUENCE [LARGE SCALE GENOMIC DNA]</scope>
    <source>
        <strain evidence="1">GP69</strain>
    </source>
</reference>
<sequence>MKKIDFKKLKAGELVQVPRTQFAPQRYGWNGWLFSEAVVIRRARNKKNNKPMVVVEMRTPKSSNDYGTIEKAFYAEHVFQTNAVAIAKKFLAEDNVTTKEEFYKFIERDDVTGCDWIKFLIDKGFLF</sequence>
<dbReference type="RefSeq" id="WP_103241022.1">
    <property type="nucleotide sequence ID" value="NZ_JANJZD010000024.1"/>
</dbReference>
<evidence type="ECO:0000313" key="1">
    <source>
        <dbReference type="EMBL" id="SOY31006.1"/>
    </source>
</evidence>
<protein>
    <submittedName>
        <fullName evidence="1">Uncharacterized protein</fullName>
    </submittedName>
</protein>
<proteinExistence type="predicted"/>
<dbReference type="OrthoDB" id="1955484at2"/>
<dbReference type="EMBL" id="OFSM01000021">
    <property type="protein sequence ID" value="SOY31006.1"/>
    <property type="molecule type" value="Genomic_DNA"/>
</dbReference>
<accession>A0A2K4ZKU4</accession>
<evidence type="ECO:0000313" key="2">
    <source>
        <dbReference type="Proteomes" id="UP000236311"/>
    </source>
</evidence>
<keyword evidence="2" id="KW-1185">Reference proteome</keyword>
<dbReference type="AlphaFoldDB" id="A0A2K4ZKU4"/>
<name>A0A2K4ZKU4_9FIRM</name>
<organism evidence="1 2">
    <name type="scientific">Acetatifactor muris</name>
    <dbReference type="NCBI Taxonomy" id="879566"/>
    <lineage>
        <taxon>Bacteria</taxon>
        <taxon>Bacillati</taxon>
        <taxon>Bacillota</taxon>
        <taxon>Clostridia</taxon>
        <taxon>Lachnospirales</taxon>
        <taxon>Lachnospiraceae</taxon>
        <taxon>Acetatifactor</taxon>
    </lineage>
</organism>